<dbReference type="Proteomes" id="UP000232928">
    <property type="component" value="Unassembled WGS sequence"/>
</dbReference>
<evidence type="ECO:0000313" key="2">
    <source>
        <dbReference type="EMBL" id="PKD14647.1"/>
    </source>
</evidence>
<dbReference type="Proteomes" id="UP001272183">
    <property type="component" value="Unassembled WGS sequence"/>
</dbReference>
<sequence>MPQLTTLIPSFAAPVTDRVWLVGAHGGAGCTTIRHSDPERFADAGRALPVSQDPSMPSRIILCAMGTGRGLESLRALLADQSAGLFGASILLGAAITDPVPRMPRPLVAARIQLSSAVRVWRLPHIKGLELDGFPRRYPAAYSRLVKDVDAMPRATAHVG</sequence>
<protein>
    <submittedName>
        <fullName evidence="2">Uncharacterized protein</fullName>
    </submittedName>
</protein>
<accession>E5XZ51</accession>
<gene>
    <name evidence="2" type="ORF">APC1461_1106</name>
    <name evidence="1" type="ORF">SCX10_08025</name>
</gene>
<accession>A0A0A1GN90</accession>
<evidence type="ECO:0000313" key="1">
    <source>
        <dbReference type="EMBL" id="MDW7546765.1"/>
    </source>
</evidence>
<dbReference type="RefSeq" id="WP_007054334.1">
    <property type="nucleotide sequence ID" value="NZ_AP014658.1"/>
</dbReference>
<organism evidence="2 3">
    <name type="scientific">Bifidobacterium longum</name>
    <dbReference type="NCBI Taxonomy" id="216816"/>
    <lineage>
        <taxon>Bacteria</taxon>
        <taxon>Bacillati</taxon>
        <taxon>Actinomycetota</taxon>
        <taxon>Actinomycetes</taxon>
        <taxon>Bifidobacteriales</taxon>
        <taxon>Bifidobacteriaceae</taxon>
        <taxon>Bifidobacterium</taxon>
    </lineage>
</organism>
<evidence type="ECO:0000313" key="3">
    <source>
        <dbReference type="Proteomes" id="UP000232928"/>
    </source>
</evidence>
<reference evidence="2 3" key="1">
    <citation type="submission" date="2017-12" db="EMBL/GenBank/DDBJ databases">
        <title>Bifidobacterium longum APC/DPC strains.</title>
        <authorList>
            <person name="Arboleya S."/>
        </authorList>
    </citation>
    <scope>NUCLEOTIDE SEQUENCE [LARGE SCALE GENOMIC DNA]</scope>
    <source>
        <strain evidence="2 3">APC1461</strain>
    </source>
</reference>
<comment type="caution">
    <text evidence="2">The sequence shown here is derived from an EMBL/GenBank/DDBJ whole genome shotgun (WGS) entry which is preliminary data.</text>
</comment>
<name>A0A0A1GN90_BIFLN</name>
<proteinExistence type="predicted"/>
<dbReference type="AlphaFoldDB" id="A0A0A1GN90"/>
<dbReference type="EMBL" id="JAWUDL010000015">
    <property type="protein sequence ID" value="MDW7546765.1"/>
    <property type="molecule type" value="Genomic_DNA"/>
</dbReference>
<dbReference type="EMBL" id="PJEG01000012">
    <property type="protein sequence ID" value="PKD14647.1"/>
    <property type="molecule type" value="Genomic_DNA"/>
</dbReference>
<reference evidence="1" key="2">
    <citation type="submission" date="2023-10" db="EMBL/GenBank/DDBJ databases">
        <title>Supernatant from a Refined Defined Microbial Community Protects Mice from Clostridioides difficile Infection.</title>
        <authorList>
            <person name="Douchant K."/>
            <person name="He S.-M."/>
            <person name="Noordhof C."/>
            <person name="Greenlaw J."/>
            <person name="Schroeter K."/>
            <person name="Vancuren S.J."/>
            <person name="Sjaarda C."/>
            <person name="Allen-Vercoe E."/>
            <person name="Gloor G.B."/>
            <person name="Vanner S.J."/>
            <person name="Petrof E.O."/>
            <person name="Sheth P.M."/>
            <person name="Guzman M."/>
        </authorList>
    </citation>
    <scope>NUCLEOTIDE SEQUENCE</scope>
    <source>
        <strain evidence="1">16-6-I_4_FM</strain>
    </source>
</reference>